<reference evidence="1" key="2">
    <citation type="submission" date="2020-09" db="EMBL/GenBank/DDBJ databases">
        <authorList>
            <person name="Sun Q."/>
            <person name="Zhou Y."/>
        </authorList>
    </citation>
    <scope>NUCLEOTIDE SEQUENCE</scope>
    <source>
        <strain evidence="1">CGMCC 4.7110</strain>
    </source>
</reference>
<accession>A0A917UI60</accession>
<organism evidence="1 2">
    <name type="scientific">Streptomyces fuscichromogenes</name>
    <dbReference type="NCBI Taxonomy" id="1324013"/>
    <lineage>
        <taxon>Bacteria</taxon>
        <taxon>Bacillati</taxon>
        <taxon>Actinomycetota</taxon>
        <taxon>Actinomycetes</taxon>
        <taxon>Kitasatosporales</taxon>
        <taxon>Streptomycetaceae</taxon>
        <taxon>Streptomyces</taxon>
    </lineage>
</organism>
<protein>
    <submittedName>
        <fullName evidence="1">Uncharacterized protein</fullName>
    </submittedName>
</protein>
<dbReference type="EMBL" id="BMML01000003">
    <property type="protein sequence ID" value="GGM97456.1"/>
    <property type="molecule type" value="Genomic_DNA"/>
</dbReference>
<dbReference type="RefSeq" id="WP_189262039.1">
    <property type="nucleotide sequence ID" value="NZ_BMML01000003.1"/>
</dbReference>
<evidence type="ECO:0000313" key="2">
    <source>
        <dbReference type="Proteomes" id="UP000653411"/>
    </source>
</evidence>
<sequence length="67" mass="7162">MTNSHLAVGERVTRIGATVQAVADRGHTDVAAAIRALTEAVQHTPEFTEDQRDELLDHVADVVGELG</sequence>
<dbReference type="AlphaFoldDB" id="A0A917UI60"/>
<proteinExistence type="predicted"/>
<gene>
    <name evidence="1" type="ORF">GCM10011578_017800</name>
</gene>
<evidence type="ECO:0000313" key="1">
    <source>
        <dbReference type="EMBL" id="GGM97456.1"/>
    </source>
</evidence>
<name>A0A917UI60_9ACTN</name>
<reference evidence="1" key="1">
    <citation type="journal article" date="2014" name="Int. J. Syst. Evol. Microbiol.">
        <title>Complete genome sequence of Corynebacterium casei LMG S-19264T (=DSM 44701T), isolated from a smear-ripened cheese.</title>
        <authorList>
            <consortium name="US DOE Joint Genome Institute (JGI-PGF)"/>
            <person name="Walter F."/>
            <person name="Albersmeier A."/>
            <person name="Kalinowski J."/>
            <person name="Ruckert C."/>
        </authorList>
    </citation>
    <scope>NUCLEOTIDE SEQUENCE</scope>
    <source>
        <strain evidence="1">CGMCC 4.7110</strain>
    </source>
</reference>
<comment type="caution">
    <text evidence="1">The sequence shown here is derived from an EMBL/GenBank/DDBJ whole genome shotgun (WGS) entry which is preliminary data.</text>
</comment>
<keyword evidence="2" id="KW-1185">Reference proteome</keyword>
<dbReference type="Proteomes" id="UP000653411">
    <property type="component" value="Unassembled WGS sequence"/>
</dbReference>